<evidence type="ECO:0000256" key="2">
    <source>
        <dbReference type="ARBA" id="ARBA00022485"/>
    </source>
</evidence>
<dbReference type="EMBL" id="LNQE01000314">
    <property type="protein sequence ID" value="KUG27586.1"/>
    <property type="molecule type" value="Genomic_DNA"/>
</dbReference>
<keyword evidence="6" id="KW-0411">Iron-sulfur</keyword>
<comment type="caution">
    <text evidence="8">The sequence shown here is derived from an EMBL/GenBank/DDBJ whole genome shotgun (WGS) entry which is preliminary data.</text>
</comment>
<evidence type="ECO:0000256" key="1">
    <source>
        <dbReference type="ARBA" id="ARBA00022448"/>
    </source>
</evidence>
<keyword evidence="3" id="KW-0479">Metal-binding</keyword>
<dbReference type="InterPro" id="IPR017900">
    <property type="entry name" value="4Fe4S_Fe_S_CS"/>
</dbReference>
<evidence type="ECO:0000313" key="8">
    <source>
        <dbReference type="EMBL" id="KUG27586.1"/>
    </source>
</evidence>
<dbReference type="Pfam" id="PF02754">
    <property type="entry name" value="CCG"/>
    <property type="match status" value="1"/>
</dbReference>
<feature type="domain" description="4Fe-4S ferredoxin-type" evidence="7">
    <location>
        <begin position="62"/>
        <end position="91"/>
    </location>
</feature>
<dbReference type="PROSITE" id="PS00198">
    <property type="entry name" value="4FE4S_FER_1"/>
    <property type="match status" value="2"/>
</dbReference>
<dbReference type="PROSITE" id="PS51379">
    <property type="entry name" value="4FE4S_FER_2"/>
    <property type="match status" value="2"/>
</dbReference>
<evidence type="ECO:0000256" key="6">
    <source>
        <dbReference type="ARBA" id="ARBA00023014"/>
    </source>
</evidence>
<protein>
    <submittedName>
        <fullName evidence="8">Fe-s oxidoreductase</fullName>
    </submittedName>
</protein>
<dbReference type="PANTHER" id="PTHR43551:SF1">
    <property type="entry name" value="HETERODISULFIDE REDUCTASE"/>
    <property type="match status" value="1"/>
</dbReference>
<sequence>MDALEVKKIKTEIKERLSKFDFSLCYTCGTCSSGCPIPGTPGMEGWDPRVALRMINLGLIDELVESNFPWVCTGCGRCGYGCPMHIDLVPIWGLMKHLRDRDKVPGTLHKGVMAVLESGNNLSISEPDYLTTLADVGNELAEEELPGFYVPVDKKGADILFFPNSKEVFGDFEDMKWWWKIFYAARENWTVPSKNWEAVDWGLFTGNYEATKVLAQRKMDLLRDLKVNRLIMPDCGGGSYGCRTGMKSCQLEDPNNTVNYLYLYDYLKELIEKGRLKFDKSRWEGKIFTWHDSCKHGRELEAHFGKAFFEEPRWILKQCVEEDQFVDMIPNRTNNFCCGAGGGNWPMPFEKQSAAHGRFKVEQIKNTGANVVVVGCSNCRDQMMKRLPKFYPGECNYEVKYIWELVADSLVIEPWTDEEVAKGEAEAKAQWDALGVDLEAGY</sequence>
<gene>
    <name evidence="8" type="ORF">ASZ90_002575</name>
</gene>
<accession>A0A0W8G3H8</accession>
<dbReference type="Pfam" id="PF13183">
    <property type="entry name" value="Fer4_8"/>
    <property type="match status" value="1"/>
</dbReference>
<feature type="domain" description="4Fe-4S ferredoxin-type" evidence="7">
    <location>
        <begin position="16"/>
        <end position="46"/>
    </location>
</feature>
<evidence type="ECO:0000256" key="3">
    <source>
        <dbReference type="ARBA" id="ARBA00022723"/>
    </source>
</evidence>
<proteinExistence type="predicted"/>
<dbReference type="PANTHER" id="PTHR43551">
    <property type="entry name" value="FUMARATE REDUCTASE IRON-SULFUR SUBUNIT"/>
    <property type="match status" value="1"/>
</dbReference>
<evidence type="ECO:0000256" key="4">
    <source>
        <dbReference type="ARBA" id="ARBA00022982"/>
    </source>
</evidence>
<keyword evidence="2" id="KW-0004">4Fe-4S</keyword>
<evidence type="ECO:0000256" key="5">
    <source>
        <dbReference type="ARBA" id="ARBA00023004"/>
    </source>
</evidence>
<reference evidence="8" key="1">
    <citation type="journal article" date="2015" name="Proc. Natl. Acad. Sci. U.S.A.">
        <title>Networks of energetic and metabolic interactions define dynamics in microbial communities.</title>
        <authorList>
            <person name="Embree M."/>
            <person name="Liu J.K."/>
            <person name="Al-Bassam M.M."/>
            <person name="Zengler K."/>
        </authorList>
    </citation>
    <scope>NUCLEOTIDE SEQUENCE</scope>
</reference>
<dbReference type="GO" id="GO:0051539">
    <property type="term" value="F:4 iron, 4 sulfur cluster binding"/>
    <property type="evidence" value="ECO:0007669"/>
    <property type="project" value="UniProtKB-KW"/>
</dbReference>
<dbReference type="SUPFAM" id="SSF46548">
    <property type="entry name" value="alpha-helical ferredoxin"/>
    <property type="match status" value="1"/>
</dbReference>
<dbReference type="AlphaFoldDB" id="A0A0W8G3H8"/>
<dbReference type="GO" id="GO:0046872">
    <property type="term" value="F:metal ion binding"/>
    <property type="evidence" value="ECO:0007669"/>
    <property type="project" value="UniProtKB-KW"/>
</dbReference>
<dbReference type="InterPro" id="IPR004017">
    <property type="entry name" value="Cys_rich_dom"/>
</dbReference>
<keyword evidence="1" id="KW-0813">Transport</keyword>
<dbReference type="InterPro" id="IPR009051">
    <property type="entry name" value="Helical_ferredxn"/>
</dbReference>
<keyword evidence="5" id="KW-0408">Iron</keyword>
<evidence type="ECO:0000259" key="7">
    <source>
        <dbReference type="PROSITE" id="PS51379"/>
    </source>
</evidence>
<dbReference type="GO" id="GO:0016491">
    <property type="term" value="F:oxidoreductase activity"/>
    <property type="evidence" value="ECO:0007669"/>
    <property type="project" value="UniProtKB-ARBA"/>
</dbReference>
<name>A0A0W8G3H8_9ZZZZ</name>
<dbReference type="InterPro" id="IPR017896">
    <property type="entry name" value="4Fe4S_Fe-S-bd"/>
</dbReference>
<keyword evidence="4" id="KW-0249">Electron transport</keyword>
<organism evidence="8">
    <name type="scientific">hydrocarbon metagenome</name>
    <dbReference type="NCBI Taxonomy" id="938273"/>
    <lineage>
        <taxon>unclassified sequences</taxon>
        <taxon>metagenomes</taxon>
        <taxon>ecological metagenomes</taxon>
    </lineage>
</organism>
<dbReference type="Gene3D" id="1.10.1060.10">
    <property type="entry name" value="Alpha-helical ferredoxin"/>
    <property type="match status" value="1"/>
</dbReference>